<dbReference type="PANTHER" id="PTHR11384:SF59">
    <property type="entry name" value="LYSOSOMAL COBALAMIN TRANSPORTER ABCD4"/>
    <property type="match status" value="1"/>
</dbReference>
<feature type="compositionally biased region" description="Low complexity" evidence="5">
    <location>
        <begin position="90"/>
        <end position="104"/>
    </location>
</feature>
<dbReference type="GO" id="GO:0042760">
    <property type="term" value="P:very long-chain fatty acid catabolic process"/>
    <property type="evidence" value="ECO:0007669"/>
    <property type="project" value="TreeGrafter"/>
</dbReference>
<dbReference type="EMBL" id="MCFD01000003">
    <property type="protein sequence ID" value="ORX71899.1"/>
    <property type="molecule type" value="Genomic_DNA"/>
</dbReference>
<dbReference type="GeneID" id="63803390"/>
<feature type="compositionally biased region" description="Polar residues" evidence="5">
    <location>
        <begin position="46"/>
        <end position="56"/>
    </location>
</feature>
<feature type="compositionally biased region" description="Polar residues" evidence="5">
    <location>
        <begin position="494"/>
        <end position="508"/>
    </location>
</feature>
<proteinExistence type="predicted"/>
<reference evidence="6 7" key="1">
    <citation type="submission" date="2016-07" db="EMBL/GenBank/DDBJ databases">
        <title>Pervasive Adenine N6-methylation of Active Genes in Fungi.</title>
        <authorList>
            <consortium name="DOE Joint Genome Institute"/>
            <person name="Mondo S.J."/>
            <person name="Dannebaum R.O."/>
            <person name="Kuo R.C."/>
            <person name="Labutti K."/>
            <person name="Haridas S."/>
            <person name="Kuo A."/>
            <person name="Salamov A."/>
            <person name="Ahrendt S.R."/>
            <person name="Lipzen A."/>
            <person name="Sullivan W."/>
            <person name="Andreopoulos W.B."/>
            <person name="Clum A."/>
            <person name="Lindquist E."/>
            <person name="Daum C."/>
            <person name="Ramamoorthy G.K."/>
            <person name="Gryganskyi A."/>
            <person name="Culley D."/>
            <person name="Magnuson J.K."/>
            <person name="James T.Y."/>
            <person name="O'Malley M.A."/>
            <person name="Stajich J.E."/>
            <person name="Spatafora J.W."/>
            <person name="Visel A."/>
            <person name="Grigoriev I.V."/>
        </authorList>
    </citation>
    <scope>NUCLEOTIDE SEQUENCE [LARGE SCALE GENOMIC DNA]</scope>
    <source>
        <strain evidence="6 7">ATCC 12442</strain>
    </source>
</reference>
<keyword evidence="4" id="KW-0472">Membrane</keyword>
<dbReference type="GO" id="GO:0007031">
    <property type="term" value="P:peroxisome organization"/>
    <property type="evidence" value="ECO:0007669"/>
    <property type="project" value="TreeGrafter"/>
</dbReference>
<accession>A0A1Y1WEE4</accession>
<feature type="compositionally biased region" description="Polar residues" evidence="5">
    <location>
        <begin position="171"/>
        <end position="181"/>
    </location>
</feature>
<keyword evidence="2" id="KW-0812">Transmembrane</keyword>
<protein>
    <submittedName>
        <fullName evidence="6">Uncharacterized protein</fullName>
    </submittedName>
</protein>
<dbReference type="GO" id="GO:0005778">
    <property type="term" value="C:peroxisomal membrane"/>
    <property type="evidence" value="ECO:0007669"/>
    <property type="project" value="TreeGrafter"/>
</dbReference>
<dbReference type="RefSeq" id="XP_040745323.1">
    <property type="nucleotide sequence ID" value="XM_040886742.1"/>
</dbReference>
<keyword evidence="7" id="KW-1185">Reference proteome</keyword>
<keyword evidence="1" id="KW-0813">Transport</keyword>
<feature type="region of interest" description="Disordered" evidence="5">
    <location>
        <begin position="473"/>
        <end position="508"/>
    </location>
</feature>
<dbReference type="Proteomes" id="UP000193922">
    <property type="component" value="Unassembled WGS sequence"/>
</dbReference>
<organism evidence="6 7">
    <name type="scientific">Linderina pennispora</name>
    <dbReference type="NCBI Taxonomy" id="61395"/>
    <lineage>
        <taxon>Eukaryota</taxon>
        <taxon>Fungi</taxon>
        <taxon>Fungi incertae sedis</taxon>
        <taxon>Zoopagomycota</taxon>
        <taxon>Kickxellomycotina</taxon>
        <taxon>Kickxellomycetes</taxon>
        <taxon>Kickxellales</taxon>
        <taxon>Kickxellaceae</taxon>
        <taxon>Linderina</taxon>
    </lineage>
</organism>
<evidence type="ECO:0000313" key="6">
    <source>
        <dbReference type="EMBL" id="ORX71899.1"/>
    </source>
</evidence>
<dbReference type="GO" id="GO:0042626">
    <property type="term" value="F:ATPase-coupled transmembrane transporter activity"/>
    <property type="evidence" value="ECO:0007669"/>
    <property type="project" value="TreeGrafter"/>
</dbReference>
<dbReference type="STRING" id="61395.A0A1Y1WEE4"/>
<dbReference type="OrthoDB" id="422637at2759"/>
<dbReference type="GO" id="GO:0005324">
    <property type="term" value="F:long-chain fatty acid transmembrane transporter activity"/>
    <property type="evidence" value="ECO:0007669"/>
    <property type="project" value="TreeGrafter"/>
</dbReference>
<feature type="compositionally biased region" description="Polar residues" evidence="5">
    <location>
        <begin position="106"/>
        <end position="136"/>
    </location>
</feature>
<gene>
    <name evidence="6" type="ORF">DL89DRAFT_265605</name>
</gene>
<dbReference type="InterPro" id="IPR050835">
    <property type="entry name" value="ABC_transporter_sub-D"/>
</dbReference>
<evidence type="ECO:0000313" key="7">
    <source>
        <dbReference type="Proteomes" id="UP000193922"/>
    </source>
</evidence>
<dbReference type="PANTHER" id="PTHR11384">
    <property type="entry name" value="ATP-BINDING CASSETTE, SUB-FAMILY D MEMBER"/>
    <property type="match status" value="1"/>
</dbReference>
<dbReference type="GO" id="GO:0005524">
    <property type="term" value="F:ATP binding"/>
    <property type="evidence" value="ECO:0007669"/>
    <property type="project" value="TreeGrafter"/>
</dbReference>
<sequence>MSTESPQPAEAVVETPLVSSAPEDTAEQHAFPEEGGIAIPPPSAKAHNTNRYSLDSQPHMKLPSDSGSNNDEYTTDMYTEDDYSDEYTEDSSSYTESGSDGETGIPPSTSSQPEVTVSQPEVTVSQAKSASGSYRSANRLSWAQQAVEDAPVPIPTDASSARAVNALGPTHRSTGRLTNGSRKGRVWDDPDTITAANFAQQKMPLLTPSASSTKLNAGQPMVHNHHNTPSMTAVTAHAAMTQPNLQLQHHHHQQLQQQVRQIVNVVPLQQQIQREQKLQQDAIDNKLLQERAPRIVTIAQFIKSVSRLLSIGFPSATCTEARLTVALIAVLGARTGLDVWFANFNARTVRAVVSYDRRTLYLAMMTIKWLISSLTIALRRYVDGITNITWNQLHGQGPNGSTPAYDRPDWLLTVQIHRFADMFPRLLADVVKPTFDCRFISRSGSLTMVMYVVLANTIIRFASPPLEERYRGRAAAASTPLVQQQQQQQQQQQEKGSSIISPEPSPLTTPYANERYAPQAFIPRVQNGFRKRAQEALDGSLGSVASNVVTTNFRRFFGGIGETILAKYGATLTAYYLLSRPLCTPGRRLASDLMHDPAAVMMSYTRNSSYLINLSQATTRLLLMVNDLPKFVWSTVKVDRLLRSLDVHARYRREVAQSSVCDDERSSLTSNE</sequence>
<evidence type="ECO:0000256" key="3">
    <source>
        <dbReference type="ARBA" id="ARBA00022989"/>
    </source>
</evidence>
<dbReference type="AlphaFoldDB" id="A0A1Y1WEE4"/>
<evidence type="ECO:0000256" key="2">
    <source>
        <dbReference type="ARBA" id="ARBA00022692"/>
    </source>
</evidence>
<evidence type="ECO:0000256" key="4">
    <source>
        <dbReference type="ARBA" id="ARBA00023136"/>
    </source>
</evidence>
<feature type="region of interest" description="Disordered" evidence="5">
    <location>
        <begin position="1"/>
        <end position="136"/>
    </location>
</feature>
<dbReference type="GO" id="GO:0015910">
    <property type="term" value="P:long-chain fatty acid import into peroxisome"/>
    <property type="evidence" value="ECO:0007669"/>
    <property type="project" value="TreeGrafter"/>
</dbReference>
<keyword evidence="3" id="KW-1133">Transmembrane helix</keyword>
<dbReference type="GO" id="GO:0006635">
    <property type="term" value="P:fatty acid beta-oxidation"/>
    <property type="evidence" value="ECO:0007669"/>
    <property type="project" value="TreeGrafter"/>
</dbReference>
<evidence type="ECO:0000256" key="5">
    <source>
        <dbReference type="SAM" id="MobiDB-lite"/>
    </source>
</evidence>
<evidence type="ECO:0000256" key="1">
    <source>
        <dbReference type="ARBA" id="ARBA00022448"/>
    </source>
</evidence>
<name>A0A1Y1WEE4_9FUNG</name>
<feature type="region of interest" description="Disordered" evidence="5">
    <location>
        <begin position="162"/>
        <end position="184"/>
    </location>
</feature>
<feature type="compositionally biased region" description="Low complexity" evidence="5">
    <location>
        <begin position="483"/>
        <end position="493"/>
    </location>
</feature>
<feature type="compositionally biased region" description="Acidic residues" evidence="5">
    <location>
        <begin position="78"/>
        <end position="89"/>
    </location>
</feature>
<comment type="caution">
    <text evidence="6">The sequence shown here is derived from an EMBL/GenBank/DDBJ whole genome shotgun (WGS) entry which is preliminary data.</text>
</comment>